<evidence type="ECO:0000313" key="1">
    <source>
        <dbReference type="EMBL" id="KAI4379812.1"/>
    </source>
</evidence>
<proteinExistence type="predicted"/>
<dbReference type="Proteomes" id="UP001057402">
    <property type="component" value="Chromosome 3"/>
</dbReference>
<keyword evidence="2" id="KW-1185">Reference proteome</keyword>
<accession>A0ACB9RLB4</accession>
<evidence type="ECO:0000313" key="2">
    <source>
        <dbReference type="Proteomes" id="UP001057402"/>
    </source>
</evidence>
<sequence length="407" mass="44987">MDWVVHLHNPPHSAPPSTPPVGSWSGSSRGVTPTLLIIIVILTVVFLLSALLHLLVRFLASVADTRRVDDDNVGGSVTALHGQLLQLFHLHDAGLDQSFINDNLPLFTYKAIIGVRDDQFDCAICLCGFEKEDQLRLIPSCSHAFHVECIDTWLLSHSTCPLCRANLLHDGFSSKGGHRHGSSPVVVSVILESGSETTGELGPDPQPMRFEIPTTSGGVVTKDEGSREEKVVAVKLGKFRNLEDGEASSFSFDSGGTNIVDGRKCFSMGSFAYVMDETSALRVPIRTPVGKRQHKKPPLPLPNGRSHHLCNCESMREFSYLERSDQEINSCNPKSTMVDEASNQGTRKESISESKTWQRDKKERPAADSLRRAFSFRFPDRRSQEGERDEDRGTLQGEGEESVLDHR</sequence>
<protein>
    <submittedName>
        <fullName evidence="1">Uncharacterized protein</fullName>
    </submittedName>
</protein>
<name>A0ACB9RLB4_9MYRT</name>
<comment type="caution">
    <text evidence="1">The sequence shown here is derived from an EMBL/GenBank/DDBJ whole genome shotgun (WGS) entry which is preliminary data.</text>
</comment>
<gene>
    <name evidence="1" type="ORF">MLD38_006058</name>
</gene>
<organism evidence="1 2">
    <name type="scientific">Melastoma candidum</name>
    <dbReference type="NCBI Taxonomy" id="119954"/>
    <lineage>
        <taxon>Eukaryota</taxon>
        <taxon>Viridiplantae</taxon>
        <taxon>Streptophyta</taxon>
        <taxon>Embryophyta</taxon>
        <taxon>Tracheophyta</taxon>
        <taxon>Spermatophyta</taxon>
        <taxon>Magnoliopsida</taxon>
        <taxon>eudicotyledons</taxon>
        <taxon>Gunneridae</taxon>
        <taxon>Pentapetalae</taxon>
        <taxon>rosids</taxon>
        <taxon>malvids</taxon>
        <taxon>Myrtales</taxon>
        <taxon>Melastomataceae</taxon>
        <taxon>Melastomatoideae</taxon>
        <taxon>Melastomateae</taxon>
        <taxon>Melastoma</taxon>
    </lineage>
</organism>
<reference evidence="2" key="1">
    <citation type="journal article" date="2023" name="Front. Plant Sci.">
        <title>Chromosomal-level genome assembly of Melastoma candidum provides insights into trichome evolution.</title>
        <authorList>
            <person name="Zhong Y."/>
            <person name="Wu W."/>
            <person name="Sun C."/>
            <person name="Zou P."/>
            <person name="Liu Y."/>
            <person name="Dai S."/>
            <person name="Zhou R."/>
        </authorList>
    </citation>
    <scope>NUCLEOTIDE SEQUENCE [LARGE SCALE GENOMIC DNA]</scope>
</reference>
<dbReference type="EMBL" id="CM042882">
    <property type="protein sequence ID" value="KAI4379812.1"/>
    <property type="molecule type" value="Genomic_DNA"/>
</dbReference>